<sequence length="85" mass="8632">MAGLTQAMLAKLAGISATELNDIERGDVRLRASAARAIQAALESAGVEFIGEDGGGPGVRLRKGGARGDPGAAIPIEELTSENDE</sequence>
<dbReference type="SUPFAM" id="SSF47413">
    <property type="entry name" value="lambda repressor-like DNA-binding domains"/>
    <property type="match status" value="1"/>
</dbReference>
<dbReference type="InterPro" id="IPR010982">
    <property type="entry name" value="Lambda_DNA-bd_dom_sf"/>
</dbReference>
<evidence type="ECO:0000313" key="3">
    <source>
        <dbReference type="EMBL" id="WOJ88140.1"/>
    </source>
</evidence>
<evidence type="ECO:0000259" key="2">
    <source>
        <dbReference type="PROSITE" id="PS50943"/>
    </source>
</evidence>
<reference evidence="3 4" key="1">
    <citation type="submission" date="2023-10" db="EMBL/GenBank/DDBJ databases">
        <title>Novel methanotroph of the genus Methylocapsa from a subarctic wetland.</title>
        <authorList>
            <person name="Belova S.E."/>
            <person name="Oshkin I.Y."/>
            <person name="Miroshnikov K."/>
            <person name="Dedysh S.N."/>
        </authorList>
    </citation>
    <scope>NUCLEOTIDE SEQUENCE [LARGE SCALE GENOMIC DNA]</scope>
    <source>
        <strain evidence="3 4">RX1</strain>
    </source>
</reference>
<dbReference type="Pfam" id="PF01381">
    <property type="entry name" value="HTH_3"/>
    <property type="match status" value="1"/>
</dbReference>
<name>A0ABZ0HP64_9HYPH</name>
<dbReference type="RefSeq" id="WP_407337579.1">
    <property type="nucleotide sequence ID" value="NZ_CP136862.1"/>
</dbReference>
<gene>
    <name evidence="3" type="ORF">RZS28_09755</name>
</gene>
<proteinExistence type="predicted"/>
<dbReference type="EMBL" id="CP136862">
    <property type="protein sequence ID" value="WOJ88140.1"/>
    <property type="molecule type" value="Genomic_DNA"/>
</dbReference>
<dbReference type="PROSITE" id="PS50943">
    <property type="entry name" value="HTH_CROC1"/>
    <property type="match status" value="1"/>
</dbReference>
<feature type="region of interest" description="Disordered" evidence="1">
    <location>
        <begin position="62"/>
        <end position="85"/>
    </location>
</feature>
<protein>
    <submittedName>
        <fullName evidence="3">Helix-turn-helix transcriptional regulator</fullName>
    </submittedName>
</protein>
<dbReference type="Proteomes" id="UP001626536">
    <property type="component" value="Chromosome"/>
</dbReference>
<dbReference type="CDD" id="cd00093">
    <property type="entry name" value="HTH_XRE"/>
    <property type="match status" value="1"/>
</dbReference>
<organism evidence="3 4">
    <name type="scientific">Methylocapsa polymorpha</name>
    <dbReference type="NCBI Taxonomy" id="3080828"/>
    <lineage>
        <taxon>Bacteria</taxon>
        <taxon>Pseudomonadati</taxon>
        <taxon>Pseudomonadota</taxon>
        <taxon>Alphaproteobacteria</taxon>
        <taxon>Hyphomicrobiales</taxon>
        <taxon>Beijerinckiaceae</taxon>
        <taxon>Methylocapsa</taxon>
    </lineage>
</organism>
<accession>A0ABZ0HP64</accession>
<evidence type="ECO:0000256" key="1">
    <source>
        <dbReference type="SAM" id="MobiDB-lite"/>
    </source>
</evidence>
<dbReference type="InterPro" id="IPR001387">
    <property type="entry name" value="Cro/C1-type_HTH"/>
</dbReference>
<evidence type="ECO:0000313" key="4">
    <source>
        <dbReference type="Proteomes" id="UP001626536"/>
    </source>
</evidence>
<dbReference type="Gene3D" id="1.10.260.40">
    <property type="entry name" value="lambda repressor-like DNA-binding domains"/>
    <property type="match status" value="1"/>
</dbReference>
<keyword evidence="4" id="KW-1185">Reference proteome</keyword>
<feature type="domain" description="HTH cro/C1-type" evidence="2">
    <location>
        <begin position="2"/>
        <end position="49"/>
    </location>
</feature>